<evidence type="ECO:0000313" key="7">
    <source>
        <dbReference type="Proteomes" id="UP000253472"/>
    </source>
</evidence>
<dbReference type="GO" id="GO:0050660">
    <property type="term" value="F:flavin adenine dinucleotide binding"/>
    <property type="evidence" value="ECO:0007669"/>
    <property type="project" value="TreeGrafter"/>
</dbReference>
<dbReference type="PRINTS" id="PR00368">
    <property type="entry name" value="FADPNR"/>
</dbReference>
<evidence type="ECO:0000256" key="1">
    <source>
        <dbReference type="ARBA" id="ARBA00006442"/>
    </source>
</evidence>
<feature type="domain" description="FAD/NAD(P)-binding" evidence="5">
    <location>
        <begin position="6"/>
        <end position="282"/>
    </location>
</feature>
<dbReference type="PANTHER" id="PTHR43735:SF3">
    <property type="entry name" value="FERROPTOSIS SUPPRESSOR PROTEIN 1"/>
    <property type="match status" value="1"/>
</dbReference>
<dbReference type="InterPro" id="IPR036188">
    <property type="entry name" value="FAD/NAD-bd_sf"/>
</dbReference>
<dbReference type="PRINTS" id="PR00469">
    <property type="entry name" value="PNDRDTASEII"/>
</dbReference>
<dbReference type="InterPro" id="IPR023753">
    <property type="entry name" value="FAD/NAD-binding_dom"/>
</dbReference>
<proteinExistence type="inferred from homology"/>
<keyword evidence="3" id="KW-0274">FAD</keyword>
<accession>A0A367XP68</accession>
<protein>
    <submittedName>
        <fullName evidence="6">Apoptosis-inducing factor 2</fullName>
    </submittedName>
</protein>
<evidence type="ECO:0000256" key="3">
    <source>
        <dbReference type="ARBA" id="ARBA00022827"/>
    </source>
</evidence>
<dbReference type="Pfam" id="PF07992">
    <property type="entry name" value="Pyr_redox_2"/>
    <property type="match status" value="1"/>
</dbReference>
<organism evidence="6 7">
    <name type="scientific">Candida viswanathii</name>
    <dbReference type="NCBI Taxonomy" id="5486"/>
    <lineage>
        <taxon>Eukaryota</taxon>
        <taxon>Fungi</taxon>
        <taxon>Dikarya</taxon>
        <taxon>Ascomycota</taxon>
        <taxon>Saccharomycotina</taxon>
        <taxon>Pichiomycetes</taxon>
        <taxon>Debaryomycetaceae</taxon>
        <taxon>Candida/Lodderomyces clade</taxon>
        <taxon>Candida</taxon>
    </lineage>
</organism>
<dbReference type="Proteomes" id="UP000253472">
    <property type="component" value="Unassembled WGS sequence"/>
</dbReference>
<keyword evidence="7" id="KW-1185">Reference proteome</keyword>
<gene>
    <name evidence="6" type="primary">AIFM2_1</name>
    <name evidence="6" type="ORF">Cantr_04329</name>
</gene>
<dbReference type="SUPFAM" id="SSF51905">
    <property type="entry name" value="FAD/NAD(P)-binding domain"/>
    <property type="match status" value="1"/>
</dbReference>
<evidence type="ECO:0000313" key="6">
    <source>
        <dbReference type="EMBL" id="RCK54960.1"/>
    </source>
</evidence>
<evidence type="ECO:0000259" key="5">
    <source>
        <dbReference type="Pfam" id="PF07992"/>
    </source>
</evidence>
<dbReference type="EMBL" id="QLNQ01000030">
    <property type="protein sequence ID" value="RCK54960.1"/>
    <property type="molecule type" value="Genomic_DNA"/>
</dbReference>
<dbReference type="Gene3D" id="3.50.50.100">
    <property type="match status" value="1"/>
</dbReference>
<keyword evidence="4" id="KW-0560">Oxidoreductase</keyword>
<sequence>MTKESKKVVIIGGSYAAFTALKSLVKSSKVKLDITLIAASKVSFFNAASPRLLVEPELIDKTVFSIPESIKKLASGTIHTITYYKGYVTKVDLDQQVVYVGETEFEYDNLVIASGARTKAGAFKLDNKRDETYTIDAIKDLAANIKKAKSVAVIGGGSTGVETAAEVAYAYRDKSVVLYTGSSGPLSAFSSPRTTSGATSKLKGLGVKIVNDTRVGTEENAVVLPDGTRKEYDLVIEAMGTTPNSEFLPSKVLNDAGFVETDKHLRLKNYSNVIVAGDVVAEATGTIVNLKFDQEPVLAKTLQYEVCDDKSVKLKAYLKPTSITTFTPIGKEGGVGLMFGWTVPSFLVKVMKSKDFMISKGADNF</sequence>
<keyword evidence="2" id="KW-0285">Flavoprotein</keyword>
<reference evidence="6 7" key="1">
    <citation type="submission" date="2018-06" db="EMBL/GenBank/DDBJ databases">
        <title>Whole genome sequencing of Candida tropicalis (genome annotated by CSBL at Korea University).</title>
        <authorList>
            <person name="Ahn J."/>
        </authorList>
    </citation>
    <scope>NUCLEOTIDE SEQUENCE [LARGE SCALE GENOMIC DNA]</scope>
    <source>
        <strain evidence="6 7">ATCC 20962</strain>
    </source>
</reference>
<evidence type="ECO:0000256" key="4">
    <source>
        <dbReference type="ARBA" id="ARBA00023002"/>
    </source>
</evidence>
<dbReference type="PANTHER" id="PTHR43735">
    <property type="entry name" value="APOPTOSIS-INDUCING FACTOR 1"/>
    <property type="match status" value="1"/>
</dbReference>
<dbReference type="GO" id="GO:0004174">
    <property type="term" value="F:electron-transferring-flavoprotein dehydrogenase activity"/>
    <property type="evidence" value="ECO:0007669"/>
    <property type="project" value="TreeGrafter"/>
</dbReference>
<name>A0A367XP68_9ASCO</name>
<comment type="similarity">
    <text evidence="1">Belongs to the FAD-dependent oxidoreductase family.</text>
</comment>
<evidence type="ECO:0000256" key="2">
    <source>
        <dbReference type="ARBA" id="ARBA00022630"/>
    </source>
</evidence>
<dbReference type="OrthoDB" id="202203at2759"/>
<dbReference type="STRING" id="5486.A0A367XP68"/>
<dbReference type="GO" id="GO:0005737">
    <property type="term" value="C:cytoplasm"/>
    <property type="evidence" value="ECO:0007669"/>
    <property type="project" value="TreeGrafter"/>
</dbReference>
<dbReference type="AlphaFoldDB" id="A0A367XP68"/>
<comment type="caution">
    <text evidence="6">The sequence shown here is derived from an EMBL/GenBank/DDBJ whole genome shotgun (WGS) entry which is preliminary data.</text>
</comment>